<dbReference type="InterPro" id="IPR020568">
    <property type="entry name" value="Ribosomal_Su5_D2-typ_SF"/>
</dbReference>
<dbReference type="eggNOG" id="COG0083">
    <property type="taxonomic scope" value="Bacteria"/>
</dbReference>
<evidence type="ECO:0008006" key="3">
    <source>
        <dbReference type="Google" id="ProtNLM"/>
    </source>
</evidence>
<comment type="caution">
    <text evidence="1">The sequence shown here is derived from an EMBL/GenBank/DDBJ whole genome shotgun (WGS) entry which is preliminary data.</text>
</comment>
<dbReference type="RefSeq" id="WP_006803951.1">
    <property type="nucleotide sequence ID" value="NZ_GG700632.1"/>
</dbReference>
<reference evidence="1 2" key="1">
    <citation type="submission" date="2009-09" db="EMBL/GenBank/DDBJ databases">
        <authorList>
            <person name="Weinstock G."/>
            <person name="Sodergren E."/>
            <person name="Clifton S."/>
            <person name="Fulton L."/>
            <person name="Fulton B."/>
            <person name="Courtney L."/>
            <person name="Fronick C."/>
            <person name="Harrison M."/>
            <person name="Strong C."/>
            <person name="Farmer C."/>
            <person name="Delahaunty K."/>
            <person name="Markovic C."/>
            <person name="Hall O."/>
            <person name="Minx P."/>
            <person name="Tomlinson C."/>
            <person name="Mitreva M."/>
            <person name="Nelson J."/>
            <person name="Hou S."/>
            <person name="Wollam A."/>
            <person name="Pepin K.H."/>
            <person name="Johnson M."/>
            <person name="Bhonagiri V."/>
            <person name="Nash W.E."/>
            <person name="Warren W."/>
            <person name="Chinwalla A."/>
            <person name="Mardis E.R."/>
            <person name="Wilson R.K."/>
        </authorList>
    </citation>
    <scope>NUCLEOTIDE SEQUENCE [LARGE SCALE GENOMIC DNA]</scope>
    <source>
        <strain evidence="1 2">F0254</strain>
    </source>
</reference>
<sequence>MKGIDMGLKFRVKVPGTSANIGVGYDCLGVALDYFLELEVEESNKIEFFGKWRAVFDSD</sequence>
<name>C9MVE3_9FUSO</name>
<dbReference type="HOGENOM" id="CLU_2954967_0_0_0"/>
<dbReference type="Gene3D" id="3.30.230.10">
    <property type="match status" value="1"/>
</dbReference>
<evidence type="ECO:0000313" key="1">
    <source>
        <dbReference type="EMBL" id="EEX75365.1"/>
    </source>
</evidence>
<dbReference type="SUPFAM" id="SSF54211">
    <property type="entry name" value="Ribosomal protein S5 domain 2-like"/>
    <property type="match status" value="1"/>
</dbReference>
<dbReference type="STRING" id="634994.GCWU000323_00614"/>
<dbReference type="EMBL" id="ACVB02000007">
    <property type="protein sequence ID" value="EEX75365.1"/>
    <property type="molecule type" value="Genomic_DNA"/>
</dbReference>
<protein>
    <recommendedName>
        <fullName evidence="3">Homoserine kinase</fullName>
    </recommendedName>
</protein>
<gene>
    <name evidence="1" type="ORF">GCWU000323_00614</name>
</gene>
<evidence type="ECO:0000313" key="2">
    <source>
        <dbReference type="Proteomes" id="UP000006233"/>
    </source>
</evidence>
<accession>C9MVE3</accession>
<dbReference type="AlphaFoldDB" id="C9MVE3"/>
<dbReference type="InterPro" id="IPR014721">
    <property type="entry name" value="Ribsml_uS5_D2-typ_fold_subgr"/>
</dbReference>
<proteinExistence type="predicted"/>
<organism evidence="1 2">
    <name type="scientific">Leptotrichia hofstadii F0254</name>
    <dbReference type="NCBI Taxonomy" id="634994"/>
    <lineage>
        <taxon>Bacteria</taxon>
        <taxon>Fusobacteriati</taxon>
        <taxon>Fusobacteriota</taxon>
        <taxon>Fusobacteriia</taxon>
        <taxon>Fusobacteriales</taxon>
        <taxon>Leptotrichiaceae</taxon>
        <taxon>Leptotrichia</taxon>
    </lineage>
</organism>
<dbReference type="Proteomes" id="UP000006233">
    <property type="component" value="Unassembled WGS sequence"/>
</dbReference>